<sequence length="318" mass="35788">MSIRKNQQEYEKSRAYRFSRWLKGEKDPFVGVIEMKSQNPDEDPEQFYSQEDYEAIRRHARDYQNNQMIHRYNRVYVVGSIVACLALIVVLIYAISYLPAFGKADSVGTNEVATRYIENGLQETGAVNVVAGMIATYRAFDTFGETTVLFIATCSVMILLMVEREDKRRQLHLDDREFEPVQDEILQHVAKILCPFIFMFGIYIILNGHLSPGGGFSGGAIIGAGMILFSSAYDFPKIQRFFNEHIYVIVKVTALMLYGTIAVYFFYTGANGLESVFPLGTPGAILSGGIILPINIFVGTEVACTIYAFYALFRRGGL</sequence>
<evidence type="ECO:0000313" key="10">
    <source>
        <dbReference type="EMBL" id="SHJ22710.1"/>
    </source>
</evidence>
<feature type="transmembrane region" description="Helical" evidence="7">
    <location>
        <begin position="75"/>
        <end position="95"/>
    </location>
</feature>
<dbReference type="InterPro" id="IPR007182">
    <property type="entry name" value="MnhB"/>
</dbReference>
<evidence type="ECO:0000256" key="6">
    <source>
        <dbReference type="ARBA" id="ARBA00023136"/>
    </source>
</evidence>
<name>A0A1M6HKL2_9FIRM</name>
<evidence type="ECO:0000313" key="11">
    <source>
        <dbReference type="Proteomes" id="UP000184301"/>
    </source>
</evidence>
<dbReference type="InterPro" id="IPR046806">
    <property type="entry name" value="MrpA_C/MbhE"/>
</dbReference>
<evidence type="ECO:0000256" key="3">
    <source>
        <dbReference type="ARBA" id="ARBA00022475"/>
    </source>
</evidence>
<evidence type="ECO:0000256" key="7">
    <source>
        <dbReference type="SAM" id="Phobius"/>
    </source>
</evidence>
<keyword evidence="4 7" id="KW-0812">Transmembrane</keyword>
<feature type="transmembrane region" description="Helical" evidence="7">
    <location>
        <begin position="192"/>
        <end position="210"/>
    </location>
</feature>
<dbReference type="OrthoDB" id="9798859at2"/>
<dbReference type="Pfam" id="PF04039">
    <property type="entry name" value="MnhB"/>
    <property type="match status" value="1"/>
</dbReference>
<evidence type="ECO:0000259" key="8">
    <source>
        <dbReference type="Pfam" id="PF04039"/>
    </source>
</evidence>
<keyword evidence="11" id="KW-1185">Reference proteome</keyword>
<evidence type="ECO:0000259" key="9">
    <source>
        <dbReference type="Pfam" id="PF20501"/>
    </source>
</evidence>
<keyword evidence="3" id="KW-1003">Cell membrane</keyword>
<keyword evidence="5 7" id="KW-1133">Transmembrane helix</keyword>
<gene>
    <name evidence="10" type="ORF">SAMN02745243_00051</name>
</gene>
<protein>
    <submittedName>
        <fullName evidence="10">Multisubunit sodium/proton antiporter, MrpB subunit (TC 2.A.63.1)</fullName>
    </submittedName>
</protein>
<dbReference type="RefSeq" id="WP_073103566.1">
    <property type="nucleotide sequence ID" value="NZ_FQZY01000005.1"/>
</dbReference>
<evidence type="ECO:0000256" key="5">
    <source>
        <dbReference type="ARBA" id="ARBA00022989"/>
    </source>
</evidence>
<feature type="transmembrane region" description="Helical" evidence="7">
    <location>
        <begin position="290"/>
        <end position="313"/>
    </location>
</feature>
<dbReference type="Proteomes" id="UP000184301">
    <property type="component" value="Unassembled WGS sequence"/>
</dbReference>
<feature type="domain" description="Na+/H+ antiporter MnhB subunit-related protein" evidence="8">
    <location>
        <begin position="185"/>
        <end position="307"/>
    </location>
</feature>
<evidence type="ECO:0000256" key="1">
    <source>
        <dbReference type="ARBA" id="ARBA00004651"/>
    </source>
</evidence>
<comment type="subcellular location">
    <subcellularLocation>
        <location evidence="1">Cell membrane</location>
        <topology evidence="1">Multi-pass membrane protein</topology>
    </subcellularLocation>
</comment>
<proteinExistence type="inferred from homology"/>
<dbReference type="EMBL" id="FQZY01000005">
    <property type="protein sequence ID" value="SHJ22710.1"/>
    <property type="molecule type" value="Genomic_DNA"/>
</dbReference>
<dbReference type="InterPro" id="IPR050622">
    <property type="entry name" value="CPA3_antiporter_subunitB"/>
</dbReference>
<feature type="transmembrane region" description="Helical" evidence="7">
    <location>
        <begin position="143"/>
        <end position="162"/>
    </location>
</feature>
<dbReference type="PANTHER" id="PTHR33932">
    <property type="entry name" value="NA(+)/H(+) ANTIPORTER SUBUNIT B"/>
    <property type="match status" value="1"/>
</dbReference>
<accession>A0A1M6HKL2</accession>
<keyword evidence="6 7" id="KW-0472">Membrane</keyword>
<comment type="similarity">
    <text evidence="2">Belongs to the CPA3 antiporters (TC 2.A.63) subunit B family.</text>
</comment>
<feature type="domain" description="MrpA C-terminal/MbhE" evidence="9">
    <location>
        <begin position="108"/>
        <end position="161"/>
    </location>
</feature>
<reference evidence="10 11" key="1">
    <citation type="submission" date="2016-11" db="EMBL/GenBank/DDBJ databases">
        <authorList>
            <person name="Jaros S."/>
            <person name="Januszkiewicz K."/>
            <person name="Wedrychowicz H."/>
        </authorList>
    </citation>
    <scope>NUCLEOTIDE SEQUENCE [LARGE SCALE GENOMIC DNA]</scope>
    <source>
        <strain evidence="10 11">DSM 15480</strain>
    </source>
</reference>
<dbReference type="PANTHER" id="PTHR33932:SF4">
    <property type="entry name" value="NA(+)_H(+) ANTIPORTER SUBUNIT B"/>
    <property type="match status" value="1"/>
</dbReference>
<feature type="transmembrane region" description="Helical" evidence="7">
    <location>
        <begin position="247"/>
        <end position="270"/>
    </location>
</feature>
<dbReference type="GO" id="GO:0005886">
    <property type="term" value="C:plasma membrane"/>
    <property type="evidence" value="ECO:0007669"/>
    <property type="project" value="UniProtKB-SubCell"/>
</dbReference>
<organism evidence="10 11">
    <name type="scientific">Hespellia stercorisuis DSM 15480</name>
    <dbReference type="NCBI Taxonomy" id="1121950"/>
    <lineage>
        <taxon>Bacteria</taxon>
        <taxon>Bacillati</taxon>
        <taxon>Bacillota</taxon>
        <taxon>Clostridia</taxon>
        <taxon>Lachnospirales</taxon>
        <taxon>Lachnospiraceae</taxon>
        <taxon>Hespellia</taxon>
    </lineage>
</organism>
<evidence type="ECO:0000256" key="4">
    <source>
        <dbReference type="ARBA" id="ARBA00022692"/>
    </source>
</evidence>
<feature type="transmembrane region" description="Helical" evidence="7">
    <location>
        <begin position="216"/>
        <end position="235"/>
    </location>
</feature>
<dbReference type="Pfam" id="PF20501">
    <property type="entry name" value="MbhE"/>
    <property type="match status" value="1"/>
</dbReference>
<dbReference type="STRING" id="1121950.SAMN02745243_00051"/>
<evidence type="ECO:0000256" key="2">
    <source>
        <dbReference type="ARBA" id="ARBA00009425"/>
    </source>
</evidence>
<dbReference type="AlphaFoldDB" id="A0A1M6HKL2"/>